<proteinExistence type="predicted"/>
<evidence type="ECO:0000313" key="2">
    <source>
        <dbReference type="Proteomes" id="UP001165489"/>
    </source>
</evidence>
<accession>A0ABS9V584</accession>
<dbReference type="EMBL" id="JAKZGP010000089">
    <property type="protein sequence ID" value="MCH7411582.1"/>
    <property type="molecule type" value="Genomic_DNA"/>
</dbReference>
<keyword evidence="2" id="KW-1185">Reference proteome</keyword>
<dbReference type="Proteomes" id="UP001165489">
    <property type="component" value="Unassembled WGS sequence"/>
</dbReference>
<name>A0ABS9V584_9BACT</name>
<dbReference type="RefSeq" id="WP_241350014.1">
    <property type="nucleotide sequence ID" value="NZ_JAKZGP010000089.1"/>
</dbReference>
<evidence type="ECO:0000313" key="1">
    <source>
        <dbReference type="EMBL" id="MCH7411582.1"/>
    </source>
</evidence>
<organism evidence="1 2">
    <name type="scientific">Belliella filtrata</name>
    <dbReference type="NCBI Taxonomy" id="2923435"/>
    <lineage>
        <taxon>Bacteria</taxon>
        <taxon>Pseudomonadati</taxon>
        <taxon>Bacteroidota</taxon>
        <taxon>Cytophagia</taxon>
        <taxon>Cytophagales</taxon>
        <taxon>Cyclobacteriaceae</taxon>
        <taxon>Belliella</taxon>
    </lineage>
</organism>
<sequence length="179" mass="20642">MFADANPFGPKKTPVQKTIAIPKSVAETTKIVAQRPELSQVQEIVEEVVKVETPRQKEEIDEHKVKLVLDDLVEEFRSKGKNLEATLLKQPFKLENESLVLLLNGEIQEEIFSKAKGDLQQIFRAKLRNDQLSVHYEIKEEAVPEGKRLYTSTDKLNYLLEKHGALRELQRKFNLETDF</sequence>
<gene>
    <name evidence="1" type="ORF">MM239_19505</name>
</gene>
<comment type="caution">
    <text evidence="1">The sequence shown here is derived from an EMBL/GenBank/DDBJ whole genome shotgun (WGS) entry which is preliminary data.</text>
</comment>
<reference evidence="1" key="1">
    <citation type="submission" date="2022-03" db="EMBL/GenBank/DDBJ databases">
        <title>De novo assembled genomes of Belliella spp. (Cyclobacteriaceae) strains.</title>
        <authorList>
            <person name="Szabo A."/>
            <person name="Korponai K."/>
            <person name="Felfoldi T."/>
        </authorList>
    </citation>
    <scope>NUCLEOTIDE SEQUENCE</scope>
    <source>
        <strain evidence="1">DSM 111904</strain>
    </source>
</reference>
<protein>
    <submittedName>
        <fullName evidence="1">DNA polymerase III subunit gamma/tau</fullName>
    </submittedName>
</protein>